<dbReference type="SUPFAM" id="SSF81901">
    <property type="entry name" value="HCP-like"/>
    <property type="match status" value="1"/>
</dbReference>
<dbReference type="Pfam" id="PF12975">
    <property type="entry name" value="DUF3859"/>
    <property type="match status" value="1"/>
</dbReference>
<name>A0A8I0T5W1_9GAMM</name>
<comment type="caution">
    <text evidence="3">The sequence shown here is derived from an EMBL/GenBank/DDBJ whole genome shotgun (WGS) entry which is preliminary data.</text>
</comment>
<gene>
    <name evidence="3" type="ORF">PPEP_a2204</name>
</gene>
<dbReference type="InterPro" id="IPR011990">
    <property type="entry name" value="TPR-like_helical_dom_sf"/>
</dbReference>
<evidence type="ECO:0000256" key="1">
    <source>
        <dbReference type="SAM" id="SignalP"/>
    </source>
</evidence>
<proteinExistence type="predicted"/>
<dbReference type="InterPro" id="IPR024331">
    <property type="entry name" value="DUF3859"/>
</dbReference>
<sequence>MKKTIISLLLATLPIFISGCKTASNTESTEVVKNTIELGSAEIKKSGHAQPLFQNNQLVGYEFKKGFAVPAELGNFFGFSYQVNQLINSTTDNPNSTGYVATKVPVTVTVVHPEIMINGKPETTSSWEDTLYFGRDNFAMWKFENANELVNGKWTISVAYQQKEIATKNFFVRVPPKMPKKVTQVCQVEIDKFPRALQQANTACCTNNDAQACYNFAWRGLERIRDKKGAALYYAKSCELGDISGCRQAAKMATTPEKRDAFYHKGCDLKDMDSCIEVNRLN</sequence>
<dbReference type="Gene3D" id="2.60.40.2390">
    <property type="match status" value="1"/>
</dbReference>
<dbReference type="AlphaFoldDB" id="A0A8I0T5W1"/>
<evidence type="ECO:0000259" key="2">
    <source>
        <dbReference type="Pfam" id="PF12975"/>
    </source>
</evidence>
<feature type="domain" description="DUF3859" evidence="2">
    <location>
        <begin position="68"/>
        <end position="172"/>
    </location>
</feature>
<organism evidence="3 4">
    <name type="scientific">Pseudoalteromonas peptidolytica F12-50-A1</name>
    <dbReference type="NCBI Taxonomy" id="1315280"/>
    <lineage>
        <taxon>Bacteria</taxon>
        <taxon>Pseudomonadati</taxon>
        <taxon>Pseudomonadota</taxon>
        <taxon>Gammaproteobacteria</taxon>
        <taxon>Alteromonadales</taxon>
        <taxon>Pseudoalteromonadaceae</taxon>
        <taxon>Pseudoalteromonas</taxon>
    </lineage>
</organism>
<keyword evidence="4" id="KW-1185">Reference proteome</keyword>
<keyword evidence="1" id="KW-0732">Signal</keyword>
<accession>A0A8I0T5W1</accession>
<dbReference type="Proteomes" id="UP000660708">
    <property type="component" value="Unassembled WGS sequence"/>
</dbReference>
<dbReference type="RefSeq" id="WP_147391315.1">
    <property type="nucleotide sequence ID" value="NZ_AQHF01000026.1"/>
</dbReference>
<dbReference type="PROSITE" id="PS51257">
    <property type="entry name" value="PROKAR_LIPOPROTEIN"/>
    <property type="match status" value="1"/>
</dbReference>
<dbReference type="EMBL" id="AQHF01000026">
    <property type="protein sequence ID" value="MBE0347688.1"/>
    <property type="molecule type" value="Genomic_DNA"/>
</dbReference>
<feature type="signal peptide" evidence="1">
    <location>
        <begin position="1"/>
        <end position="23"/>
    </location>
</feature>
<dbReference type="Gene3D" id="1.25.40.10">
    <property type="entry name" value="Tetratricopeptide repeat domain"/>
    <property type="match status" value="1"/>
</dbReference>
<evidence type="ECO:0000313" key="3">
    <source>
        <dbReference type="EMBL" id="MBE0347688.1"/>
    </source>
</evidence>
<protein>
    <recommendedName>
        <fullName evidence="2">DUF3859 domain-containing protein</fullName>
    </recommendedName>
</protein>
<feature type="chain" id="PRO_5034195191" description="DUF3859 domain-containing protein" evidence="1">
    <location>
        <begin position="24"/>
        <end position="282"/>
    </location>
</feature>
<reference evidence="3 4" key="1">
    <citation type="submission" date="2015-06" db="EMBL/GenBank/DDBJ databases">
        <title>Genome sequence of Pseudoalteromonas peptidolytica.</title>
        <authorList>
            <person name="Xie B.-B."/>
            <person name="Rong J.-C."/>
            <person name="Qin Q.-L."/>
            <person name="Zhang Y.-Z."/>
        </authorList>
    </citation>
    <scope>NUCLEOTIDE SEQUENCE [LARGE SCALE GENOMIC DNA]</scope>
    <source>
        <strain evidence="3 4">F12-50-A1</strain>
    </source>
</reference>
<evidence type="ECO:0000313" key="4">
    <source>
        <dbReference type="Proteomes" id="UP000660708"/>
    </source>
</evidence>